<evidence type="ECO:0000313" key="2">
    <source>
        <dbReference type="EMBL" id="TRM58957.1"/>
    </source>
</evidence>
<sequence length="425" mass="46296">MDVVQTPSSHTWPSSLYRKQSTRSGMQSRATPGSSSRHDAVGVAIEEAASRGSRRGGREQREAVEATGEEAVEVTGEEAVEATGSSRCNGQRTSLKLADDFEFPDGFKLAYGFKLSDAFNLAHDFDLLGNFKPFNEDFKLADDSMPPATTSSSLMASSSPTMIADNGFKLSDDFGVVHDVKIANDGLKLADDLELTNDDFKLADDLELTNDDFRLVYGSRLADDFNTPHNCKPFANDFQLADGYKLPADDGFRPADDGVKLPDGFQLPDGFKLSIGSKLASNFQFADGFKLSGDFELAHGLKLADDDYQLPKGFKPGEDVGVKDVDVACWGAKAVAVARGRRMLMSRVDERCRCRAREGERWYCPVGAKDFTVAWGRRIPLSRVGGEGRRCREGGSDGAVARRTPSRHAKDAEADIDSDAEVDID</sequence>
<feature type="region of interest" description="Disordered" evidence="1">
    <location>
        <begin position="386"/>
        <end position="425"/>
    </location>
</feature>
<feature type="compositionally biased region" description="Basic and acidic residues" evidence="1">
    <location>
        <begin position="386"/>
        <end position="395"/>
    </location>
</feature>
<dbReference type="Proteomes" id="UP000320762">
    <property type="component" value="Unassembled WGS sequence"/>
</dbReference>
<gene>
    <name evidence="2" type="ORF">BD626DRAFT_539750</name>
</gene>
<feature type="compositionally biased region" description="Acidic residues" evidence="1">
    <location>
        <begin position="414"/>
        <end position="425"/>
    </location>
</feature>
<feature type="region of interest" description="Disordered" evidence="1">
    <location>
        <begin position="1"/>
        <end position="89"/>
    </location>
</feature>
<dbReference type="AlphaFoldDB" id="A0A550C2E0"/>
<dbReference type="EMBL" id="VDMD01000032">
    <property type="protein sequence ID" value="TRM58957.1"/>
    <property type="molecule type" value="Genomic_DNA"/>
</dbReference>
<feature type="compositionally biased region" description="Acidic residues" evidence="1">
    <location>
        <begin position="67"/>
        <end position="80"/>
    </location>
</feature>
<evidence type="ECO:0000256" key="1">
    <source>
        <dbReference type="SAM" id="MobiDB-lite"/>
    </source>
</evidence>
<evidence type="ECO:0000313" key="3">
    <source>
        <dbReference type="Proteomes" id="UP000320762"/>
    </source>
</evidence>
<comment type="caution">
    <text evidence="2">The sequence shown here is derived from an EMBL/GenBank/DDBJ whole genome shotgun (WGS) entry which is preliminary data.</text>
</comment>
<proteinExistence type="predicted"/>
<accession>A0A550C2E0</accession>
<name>A0A550C2E0_9AGAR</name>
<feature type="compositionally biased region" description="Polar residues" evidence="1">
    <location>
        <begin position="1"/>
        <end position="35"/>
    </location>
</feature>
<reference evidence="2 3" key="1">
    <citation type="journal article" date="2019" name="New Phytol.">
        <title>Comparative genomics reveals unique wood-decay strategies and fruiting body development in the Schizophyllaceae.</title>
        <authorList>
            <person name="Almasi E."/>
            <person name="Sahu N."/>
            <person name="Krizsan K."/>
            <person name="Balint B."/>
            <person name="Kovacs G.M."/>
            <person name="Kiss B."/>
            <person name="Cseklye J."/>
            <person name="Drula E."/>
            <person name="Henrissat B."/>
            <person name="Nagy I."/>
            <person name="Chovatia M."/>
            <person name="Adam C."/>
            <person name="LaButti K."/>
            <person name="Lipzen A."/>
            <person name="Riley R."/>
            <person name="Grigoriev I.V."/>
            <person name="Nagy L.G."/>
        </authorList>
    </citation>
    <scope>NUCLEOTIDE SEQUENCE [LARGE SCALE GENOMIC DNA]</scope>
    <source>
        <strain evidence="2 3">NL-1724</strain>
    </source>
</reference>
<protein>
    <submittedName>
        <fullName evidence="2">Uncharacterized protein</fullName>
    </submittedName>
</protein>
<keyword evidence="3" id="KW-1185">Reference proteome</keyword>
<organism evidence="2 3">
    <name type="scientific">Schizophyllum amplum</name>
    <dbReference type="NCBI Taxonomy" id="97359"/>
    <lineage>
        <taxon>Eukaryota</taxon>
        <taxon>Fungi</taxon>
        <taxon>Dikarya</taxon>
        <taxon>Basidiomycota</taxon>
        <taxon>Agaricomycotina</taxon>
        <taxon>Agaricomycetes</taxon>
        <taxon>Agaricomycetidae</taxon>
        <taxon>Agaricales</taxon>
        <taxon>Schizophyllaceae</taxon>
        <taxon>Schizophyllum</taxon>
    </lineage>
</organism>